<dbReference type="Proteomes" id="UP000190868">
    <property type="component" value="Chromosome"/>
</dbReference>
<accession>A0A1S6U5I0</accession>
<dbReference type="Gene3D" id="3.30.950.10">
    <property type="entry name" value="Methyltransferase, Cobalt-precorrin-4 Transmethylase, Domain 2"/>
    <property type="match status" value="1"/>
</dbReference>
<dbReference type="NCBIfam" id="TIGR00096">
    <property type="entry name" value="16S rRNA (cytidine(1402)-2'-O)-methyltransferase"/>
    <property type="match status" value="1"/>
</dbReference>
<dbReference type="Pfam" id="PF00590">
    <property type="entry name" value="TP_methylase"/>
    <property type="match status" value="1"/>
</dbReference>
<dbReference type="GO" id="GO:0070677">
    <property type="term" value="F:rRNA (cytosine-2'-O-)-methyltransferase activity"/>
    <property type="evidence" value="ECO:0007669"/>
    <property type="project" value="UniProtKB-UniRule"/>
</dbReference>
<dbReference type="InterPro" id="IPR000878">
    <property type="entry name" value="4pyrrol_Mease"/>
</dbReference>
<sequence>MIYFIPTPIGNLKDISLHALDILRECEIVLCEDTRVTKSLFTLLNDRFNANIDISSFIPFHTHNCFDFLDKVTLDFFSKNIAYVSDAGMPCISDPGVELVRYALKNNINYEVLSGSNASILAIVASGILEKEFIFLGFLPNNGSERKIAIQNAMHLPYPVVLYESPKRILELIQNLSNIDPEREIFVIKEATKKFETKIKDSSINLVEKLKNINLNGEWSVVIDKSKNVPSQSITVDDIYSLDIPPKNKAKLISKITGEDVKKIYNNIIK</sequence>
<proteinExistence type="inferred from homology"/>
<reference evidence="3" key="1">
    <citation type="submission" date="2016-09" db="EMBL/GenBank/DDBJ databases">
        <title>Comparative genomics of the Campylobacter concisus group.</title>
        <authorList>
            <person name="Miller W.G."/>
            <person name="Yee E."/>
            <person name="Chapman M.H."/>
            <person name="Huynh S."/>
            <person name="Bono J.L."/>
            <person name="On S.L.W."/>
            <person name="StLeger J."/>
            <person name="Foster G."/>
            <person name="Parker C.T."/>
        </authorList>
    </citation>
    <scope>NUCLEOTIDE SEQUENCE [LARGE SCALE GENOMIC DNA]</scope>
    <source>
        <strain evidence="3">RM18021</strain>
    </source>
</reference>
<keyword evidence="3" id="KW-1185">Reference proteome</keyword>
<dbReference type="HAMAP" id="MF_01877">
    <property type="entry name" value="16SrRNA_methyltr_I"/>
    <property type="match status" value="1"/>
</dbReference>
<dbReference type="SUPFAM" id="SSF53790">
    <property type="entry name" value="Tetrapyrrole methylase"/>
    <property type="match status" value="1"/>
</dbReference>
<evidence type="ECO:0000313" key="2">
    <source>
        <dbReference type="EMBL" id="AQW86996.1"/>
    </source>
</evidence>
<dbReference type="AlphaFoldDB" id="A0A1S6U5I0"/>
<dbReference type="GeneID" id="56565774"/>
<dbReference type="GO" id="GO:0005737">
    <property type="term" value="C:cytoplasm"/>
    <property type="evidence" value="ECO:0007669"/>
    <property type="project" value="UniProtKB-SubCell"/>
</dbReference>
<keyword evidence="1 2" id="KW-0808">Transferase</keyword>
<dbReference type="PROSITE" id="PS01296">
    <property type="entry name" value="RSMI"/>
    <property type="match status" value="1"/>
</dbReference>
<comment type="catalytic activity">
    <reaction evidence="1">
        <text>cytidine(1402) in 16S rRNA + S-adenosyl-L-methionine = 2'-O-methylcytidine(1402) in 16S rRNA + S-adenosyl-L-homocysteine + H(+)</text>
        <dbReference type="Rhea" id="RHEA:42924"/>
        <dbReference type="Rhea" id="RHEA-COMP:10285"/>
        <dbReference type="Rhea" id="RHEA-COMP:10286"/>
        <dbReference type="ChEBI" id="CHEBI:15378"/>
        <dbReference type="ChEBI" id="CHEBI:57856"/>
        <dbReference type="ChEBI" id="CHEBI:59789"/>
        <dbReference type="ChEBI" id="CHEBI:74495"/>
        <dbReference type="ChEBI" id="CHEBI:82748"/>
        <dbReference type="EC" id="2.1.1.198"/>
    </reaction>
</comment>
<dbReference type="EMBL" id="CP017258">
    <property type="protein sequence ID" value="AQW86996.1"/>
    <property type="molecule type" value="Genomic_DNA"/>
</dbReference>
<dbReference type="CDD" id="cd11648">
    <property type="entry name" value="RsmI"/>
    <property type="match status" value="1"/>
</dbReference>
<dbReference type="RefSeq" id="WP_078422729.1">
    <property type="nucleotide sequence ID" value="NZ_CP017018.1"/>
</dbReference>
<dbReference type="EC" id="2.1.1.198" evidence="1"/>
<dbReference type="PIRSF" id="PIRSF005917">
    <property type="entry name" value="MTase_YraL"/>
    <property type="match status" value="1"/>
</dbReference>
<dbReference type="InterPro" id="IPR035996">
    <property type="entry name" value="4pyrrol_Methylase_sf"/>
</dbReference>
<dbReference type="InterPro" id="IPR018063">
    <property type="entry name" value="SAM_MeTrfase_RsmI_CS"/>
</dbReference>
<comment type="subcellular location">
    <subcellularLocation>
        <location evidence="1">Cytoplasm</location>
    </subcellularLocation>
</comment>
<keyword evidence="1 2" id="KW-0489">Methyltransferase</keyword>
<keyword evidence="1" id="KW-0949">S-adenosyl-L-methionine</keyword>
<keyword evidence="1" id="KW-0963">Cytoplasm</keyword>
<evidence type="ECO:0000256" key="1">
    <source>
        <dbReference type="HAMAP-Rule" id="MF_01877"/>
    </source>
</evidence>
<comment type="similarity">
    <text evidence="1">Belongs to the methyltransferase superfamily. RsmI family.</text>
</comment>
<organism evidence="2 3">
    <name type="scientific">Campylobacter pinnipediorum subsp. caledonicus</name>
    <dbReference type="NCBI Taxonomy" id="1874362"/>
    <lineage>
        <taxon>Bacteria</taxon>
        <taxon>Pseudomonadati</taxon>
        <taxon>Campylobacterota</taxon>
        <taxon>Epsilonproteobacteria</taxon>
        <taxon>Campylobacterales</taxon>
        <taxon>Campylobacteraceae</taxon>
        <taxon>Campylobacter</taxon>
    </lineage>
</organism>
<dbReference type="InterPro" id="IPR008189">
    <property type="entry name" value="rRNA_ssu_MeTfrase_I"/>
</dbReference>
<name>A0A1S6U5I0_9BACT</name>
<comment type="function">
    <text evidence="1">Catalyzes the 2'-O-methylation of the ribose of cytidine 1402 (C1402) in 16S rRNA.</text>
</comment>
<dbReference type="InterPro" id="IPR014776">
    <property type="entry name" value="4pyrrole_Mease_sub2"/>
</dbReference>
<protein>
    <recommendedName>
        <fullName evidence="1">Ribosomal RNA small subunit methyltransferase I</fullName>
        <ecNumber evidence="1">2.1.1.198</ecNumber>
    </recommendedName>
    <alternativeName>
        <fullName evidence="1">16S rRNA 2'-O-ribose C1402 methyltransferase</fullName>
    </alternativeName>
    <alternativeName>
        <fullName evidence="1">rRNA (cytidine-2'-O-)-methyltransferase RsmI</fullName>
    </alternativeName>
</protein>
<gene>
    <name evidence="1 2" type="primary">rsmI</name>
    <name evidence="2" type="ORF">CPIN18021_0135</name>
</gene>
<dbReference type="InterPro" id="IPR014777">
    <property type="entry name" value="4pyrrole_Mease_sub1"/>
</dbReference>
<dbReference type="KEGG" id="cpin:CPIN18020_0133"/>
<dbReference type="Gene3D" id="3.40.1010.10">
    <property type="entry name" value="Cobalt-precorrin-4 Transmethylase, Domain 1"/>
    <property type="match status" value="1"/>
</dbReference>
<keyword evidence="1" id="KW-0698">rRNA processing</keyword>
<dbReference type="PANTHER" id="PTHR46111">
    <property type="entry name" value="RIBOSOMAL RNA SMALL SUBUNIT METHYLTRANSFERASE I"/>
    <property type="match status" value="1"/>
</dbReference>
<evidence type="ECO:0000313" key="3">
    <source>
        <dbReference type="Proteomes" id="UP000190868"/>
    </source>
</evidence>
<dbReference type="PANTHER" id="PTHR46111:SF1">
    <property type="entry name" value="RIBOSOMAL RNA SMALL SUBUNIT METHYLTRANSFERASE I"/>
    <property type="match status" value="1"/>
</dbReference>